<dbReference type="EMBL" id="BAHD01000054">
    <property type="protein sequence ID" value="GAB96992.1"/>
    <property type="molecule type" value="Genomic_DNA"/>
</dbReference>
<evidence type="ECO:0008006" key="3">
    <source>
        <dbReference type="Google" id="ProtNLM"/>
    </source>
</evidence>
<evidence type="ECO:0000313" key="1">
    <source>
        <dbReference type="EMBL" id="GAB96992.1"/>
    </source>
</evidence>
<dbReference type="AlphaFoldDB" id="K6WY11"/>
<dbReference type="Proteomes" id="UP000008366">
    <property type="component" value="Unassembled WGS sequence"/>
</dbReference>
<evidence type="ECO:0000313" key="2">
    <source>
        <dbReference type="Proteomes" id="UP000008366"/>
    </source>
</evidence>
<reference evidence="1 2" key="1">
    <citation type="submission" date="2012-08" db="EMBL/GenBank/DDBJ databases">
        <title>Whole genome shotgun sequence of Kineosphaera limosa NBRC 100340.</title>
        <authorList>
            <person name="Yoshida I."/>
            <person name="Isaki S."/>
            <person name="Hosoyama A."/>
            <person name="Tsuchikane K."/>
            <person name="Katsumata H."/>
            <person name="Ando Y."/>
            <person name="Ohji S."/>
            <person name="Hamada M."/>
            <person name="Tamura T."/>
            <person name="Yamazoe A."/>
            <person name="Yamazaki S."/>
            <person name="Fujita N."/>
        </authorList>
    </citation>
    <scope>NUCLEOTIDE SEQUENCE [LARGE SCALE GENOMIC DNA]</scope>
    <source>
        <strain evidence="1 2">NBRC 100340</strain>
    </source>
</reference>
<protein>
    <recommendedName>
        <fullName evidence="3">PIN domain-containing protein</fullName>
    </recommendedName>
</protein>
<name>K6WY11_9MICO</name>
<comment type="caution">
    <text evidence="1">The sequence shown here is derived from an EMBL/GenBank/DDBJ whole genome shotgun (WGS) entry which is preliminary data.</text>
</comment>
<organism evidence="1 2">
    <name type="scientific">Kineosphaera limosa NBRC 100340</name>
    <dbReference type="NCBI Taxonomy" id="1184609"/>
    <lineage>
        <taxon>Bacteria</taxon>
        <taxon>Bacillati</taxon>
        <taxon>Actinomycetota</taxon>
        <taxon>Actinomycetes</taxon>
        <taxon>Micrococcales</taxon>
        <taxon>Dermatophilaceae</taxon>
        <taxon>Kineosphaera</taxon>
    </lineage>
</organism>
<keyword evidence="2" id="KW-1185">Reference proteome</keyword>
<sequence length="70" mass="7806">MSRVRGHTFWADDVRFVAEDGIVDSLRGYRQVTDAHLLSLAASHDGRLATFDEGIEGAHPAYRHLVEVIT</sequence>
<proteinExistence type="predicted"/>
<gene>
    <name evidence="1" type="ORF">KILIM_054_00020</name>
</gene>
<accession>K6WY11</accession>